<evidence type="ECO:0000259" key="2">
    <source>
        <dbReference type="PROSITE" id="PS50222"/>
    </source>
</evidence>
<dbReference type="PROSITE" id="PS00018">
    <property type="entry name" value="EF_HAND_1"/>
    <property type="match status" value="1"/>
</dbReference>
<dbReference type="PROSITE" id="PS50222">
    <property type="entry name" value="EF_HAND_2"/>
    <property type="match status" value="1"/>
</dbReference>
<keyword evidence="1" id="KW-1133">Transmembrane helix</keyword>
<keyword evidence="1" id="KW-0812">Transmembrane</keyword>
<name>K0QYJ2_THAOC</name>
<reference evidence="3 4" key="1">
    <citation type="journal article" date="2012" name="Genome Biol.">
        <title>Genome and low-iron response of an oceanic diatom adapted to chronic iron limitation.</title>
        <authorList>
            <person name="Lommer M."/>
            <person name="Specht M."/>
            <person name="Roy A.S."/>
            <person name="Kraemer L."/>
            <person name="Andreson R."/>
            <person name="Gutowska M.A."/>
            <person name="Wolf J."/>
            <person name="Bergner S.V."/>
            <person name="Schilhabel M.B."/>
            <person name="Klostermeier U.C."/>
            <person name="Beiko R.G."/>
            <person name="Rosenstiel P."/>
            <person name="Hippler M."/>
            <person name="Laroche J."/>
        </authorList>
    </citation>
    <scope>NUCLEOTIDE SEQUENCE [LARGE SCALE GENOMIC DNA]</scope>
    <source>
        <strain evidence="3 4">CCMP1005</strain>
    </source>
</reference>
<evidence type="ECO:0000313" key="4">
    <source>
        <dbReference type="Proteomes" id="UP000266841"/>
    </source>
</evidence>
<dbReference type="GO" id="GO:0005509">
    <property type="term" value="F:calcium ion binding"/>
    <property type="evidence" value="ECO:0007669"/>
    <property type="project" value="InterPro"/>
</dbReference>
<dbReference type="Proteomes" id="UP000266841">
    <property type="component" value="Unassembled WGS sequence"/>
</dbReference>
<keyword evidence="4" id="KW-1185">Reference proteome</keyword>
<dbReference type="EMBL" id="AGNL01050094">
    <property type="protein sequence ID" value="EJK44158.1"/>
    <property type="molecule type" value="Genomic_DNA"/>
</dbReference>
<accession>K0QYJ2</accession>
<gene>
    <name evidence="3" type="ORF">THAOC_37332</name>
</gene>
<protein>
    <recommendedName>
        <fullName evidence="2">EF-hand domain-containing protein</fullName>
    </recommendedName>
</protein>
<evidence type="ECO:0000256" key="1">
    <source>
        <dbReference type="SAM" id="Phobius"/>
    </source>
</evidence>
<feature type="transmembrane region" description="Helical" evidence="1">
    <location>
        <begin position="75"/>
        <end position="98"/>
    </location>
</feature>
<dbReference type="AlphaFoldDB" id="K0QYJ2"/>
<dbReference type="InterPro" id="IPR018247">
    <property type="entry name" value="EF_Hand_1_Ca_BS"/>
</dbReference>
<comment type="caution">
    <text evidence="3">The sequence shown here is derived from an EMBL/GenBank/DDBJ whole genome shotgun (WGS) entry which is preliminary data.</text>
</comment>
<proteinExistence type="predicted"/>
<sequence>MNNAPLAREPSRFTISESVDAENNCIDISSLGKDVKDALKPFDTNGDGRIDIHEIALAGMIHQHLKGAYALLQKAFAGVVIVLLILGVTLASLSYVFAESAQETNDRPLGGWRCRRLQGHAR</sequence>
<evidence type="ECO:0000313" key="3">
    <source>
        <dbReference type="EMBL" id="EJK44158.1"/>
    </source>
</evidence>
<organism evidence="3 4">
    <name type="scientific">Thalassiosira oceanica</name>
    <name type="common">Marine diatom</name>
    <dbReference type="NCBI Taxonomy" id="159749"/>
    <lineage>
        <taxon>Eukaryota</taxon>
        <taxon>Sar</taxon>
        <taxon>Stramenopiles</taxon>
        <taxon>Ochrophyta</taxon>
        <taxon>Bacillariophyta</taxon>
        <taxon>Coscinodiscophyceae</taxon>
        <taxon>Thalassiosirophycidae</taxon>
        <taxon>Thalassiosirales</taxon>
        <taxon>Thalassiosiraceae</taxon>
        <taxon>Thalassiosira</taxon>
    </lineage>
</organism>
<feature type="domain" description="EF-hand" evidence="2">
    <location>
        <begin position="30"/>
        <end position="65"/>
    </location>
</feature>
<keyword evidence="1" id="KW-0472">Membrane</keyword>
<dbReference type="InterPro" id="IPR002048">
    <property type="entry name" value="EF_hand_dom"/>
</dbReference>